<dbReference type="InParanoid" id="K1R1V0"/>
<dbReference type="InterPro" id="IPR042635">
    <property type="entry name" value="MEGF10/SREC1/2-like"/>
</dbReference>
<name>K1R1V0_MAGGI</name>
<keyword evidence="2" id="KW-0418">Kinase</keyword>
<sequence length="334" mass="37585">MFVIVSPLPNLTEKNMVCFLCPVIRLFWAAMADQIPPKADPRPIQRGSPYKNTERLRGYSLRVSNDTNVPPVESSCYNDTGIVTLPTIVEEDCERTTRYIWIHQTNKGNKDEWCPMLEICEVQVFGCDVGYYGENCSDRCYHCKNNATCGIQHGDCDDSGCVNPGKQPPRCKGCIIGMYGINCENNCSLYCAYGDCDRTTGTCLDGCKSGYIGRFCNKTCDDGEYGQNCQYMCTGNCINGEACDKASGHCRSCVEGYQGFKCDRDIRQSPTSSDTKKNDVDDLKMNKMILENEKTQKEIQKSEAEIEVLRVRKNSKELYTKDEIRGDITHLNNN</sequence>
<keyword evidence="2" id="KW-0675">Receptor</keyword>
<dbReference type="EMBL" id="JH818433">
    <property type="protein sequence ID" value="EKC27721.1"/>
    <property type="molecule type" value="Genomic_DNA"/>
</dbReference>
<dbReference type="Gene3D" id="2.60.120.260">
    <property type="entry name" value="Galactose-binding domain-like"/>
    <property type="match status" value="1"/>
</dbReference>
<accession>K1R1V0</accession>
<proteinExistence type="predicted"/>
<dbReference type="PANTHER" id="PTHR24043">
    <property type="entry name" value="SCAVENGER RECEPTOR CLASS F"/>
    <property type="match status" value="1"/>
</dbReference>
<keyword evidence="1" id="KW-0245">EGF-like domain</keyword>
<evidence type="ECO:0000256" key="1">
    <source>
        <dbReference type="ARBA" id="ARBA00022536"/>
    </source>
</evidence>
<reference evidence="2" key="1">
    <citation type="journal article" date="2012" name="Nature">
        <title>The oyster genome reveals stress adaptation and complexity of shell formation.</title>
        <authorList>
            <person name="Zhang G."/>
            <person name="Fang X."/>
            <person name="Guo X."/>
            <person name="Li L."/>
            <person name="Luo R."/>
            <person name="Xu F."/>
            <person name="Yang P."/>
            <person name="Zhang L."/>
            <person name="Wang X."/>
            <person name="Qi H."/>
            <person name="Xiong Z."/>
            <person name="Que H."/>
            <person name="Xie Y."/>
            <person name="Holland P.W."/>
            <person name="Paps J."/>
            <person name="Zhu Y."/>
            <person name="Wu F."/>
            <person name="Chen Y."/>
            <person name="Wang J."/>
            <person name="Peng C."/>
            <person name="Meng J."/>
            <person name="Yang L."/>
            <person name="Liu J."/>
            <person name="Wen B."/>
            <person name="Zhang N."/>
            <person name="Huang Z."/>
            <person name="Zhu Q."/>
            <person name="Feng Y."/>
            <person name="Mount A."/>
            <person name="Hedgecock D."/>
            <person name="Xu Z."/>
            <person name="Liu Y."/>
            <person name="Domazet-Loso T."/>
            <person name="Du Y."/>
            <person name="Sun X."/>
            <person name="Zhang S."/>
            <person name="Liu B."/>
            <person name="Cheng P."/>
            <person name="Jiang X."/>
            <person name="Li J."/>
            <person name="Fan D."/>
            <person name="Wang W."/>
            <person name="Fu W."/>
            <person name="Wang T."/>
            <person name="Wang B."/>
            <person name="Zhang J."/>
            <person name="Peng Z."/>
            <person name="Li Y."/>
            <person name="Li N."/>
            <person name="Wang J."/>
            <person name="Chen M."/>
            <person name="He Y."/>
            <person name="Tan F."/>
            <person name="Song X."/>
            <person name="Zheng Q."/>
            <person name="Huang R."/>
            <person name="Yang H."/>
            <person name="Du X."/>
            <person name="Chen L."/>
            <person name="Yang M."/>
            <person name="Gaffney P.M."/>
            <person name="Wang S."/>
            <person name="Luo L."/>
            <person name="She Z."/>
            <person name="Ming Y."/>
            <person name="Huang W."/>
            <person name="Zhang S."/>
            <person name="Huang B."/>
            <person name="Zhang Y."/>
            <person name="Qu T."/>
            <person name="Ni P."/>
            <person name="Miao G."/>
            <person name="Wang J."/>
            <person name="Wang Q."/>
            <person name="Steinberg C.E."/>
            <person name="Wang H."/>
            <person name="Li N."/>
            <person name="Qian L."/>
            <person name="Zhang G."/>
            <person name="Li Y."/>
            <person name="Yang H."/>
            <person name="Liu X."/>
            <person name="Wang J."/>
            <person name="Yin Y."/>
            <person name="Wang J."/>
        </authorList>
    </citation>
    <scope>NUCLEOTIDE SEQUENCE [LARGE SCALE GENOMIC DNA]</scope>
    <source>
        <strain evidence="2">05x7-T-G4-1.051#20</strain>
    </source>
</reference>
<gene>
    <name evidence="2" type="ORF">CGI_10008624</name>
</gene>
<protein>
    <submittedName>
        <fullName evidence="2">Tyrosine-protein kinase receptor Tie-1</fullName>
    </submittedName>
</protein>
<dbReference type="Gene3D" id="2.170.300.10">
    <property type="entry name" value="Tie2 ligand-binding domain superfamily"/>
    <property type="match status" value="1"/>
</dbReference>
<dbReference type="HOGENOM" id="CLU_832224_0_0_1"/>
<dbReference type="PANTHER" id="PTHR24043:SF8">
    <property type="entry name" value="EGF-LIKE DOMAIN-CONTAINING PROTEIN"/>
    <property type="match status" value="1"/>
</dbReference>
<dbReference type="GO" id="GO:0005044">
    <property type="term" value="F:scavenger receptor activity"/>
    <property type="evidence" value="ECO:0007669"/>
    <property type="project" value="InterPro"/>
</dbReference>
<dbReference type="GO" id="GO:0016301">
    <property type="term" value="F:kinase activity"/>
    <property type="evidence" value="ECO:0007669"/>
    <property type="project" value="UniProtKB-KW"/>
</dbReference>
<keyword evidence="2" id="KW-0808">Transferase</keyword>
<dbReference type="AlphaFoldDB" id="K1R1V0"/>
<evidence type="ECO:0000313" key="2">
    <source>
        <dbReference type="EMBL" id="EKC27721.1"/>
    </source>
</evidence>
<organism evidence="2">
    <name type="scientific">Magallana gigas</name>
    <name type="common">Pacific oyster</name>
    <name type="synonym">Crassostrea gigas</name>
    <dbReference type="NCBI Taxonomy" id="29159"/>
    <lineage>
        <taxon>Eukaryota</taxon>
        <taxon>Metazoa</taxon>
        <taxon>Spiralia</taxon>
        <taxon>Lophotrochozoa</taxon>
        <taxon>Mollusca</taxon>
        <taxon>Bivalvia</taxon>
        <taxon>Autobranchia</taxon>
        <taxon>Pteriomorphia</taxon>
        <taxon>Ostreida</taxon>
        <taxon>Ostreoidea</taxon>
        <taxon>Ostreidae</taxon>
        <taxon>Magallana</taxon>
    </lineage>
</organism>